<feature type="compositionally biased region" description="Pro residues" evidence="1">
    <location>
        <begin position="10"/>
        <end position="29"/>
    </location>
</feature>
<feature type="region of interest" description="Disordered" evidence="1">
    <location>
        <begin position="638"/>
        <end position="658"/>
    </location>
</feature>
<proteinExistence type="predicted"/>
<feature type="compositionally biased region" description="Polar residues" evidence="1">
    <location>
        <begin position="353"/>
        <end position="364"/>
    </location>
</feature>
<feature type="compositionally biased region" description="Low complexity" evidence="1">
    <location>
        <begin position="638"/>
        <end position="655"/>
    </location>
</feature>
<feature type="compositionally biased region" description="Polar residues" evidence="1">
    <location>
        <begin position="219"/>
        <end position="231"/>
    </location>
</feature>
<feature type="region of interest" description="Disordered" evidence="1">
    <location>
        <begin position="577"/>
        <end position="605"/>
    </location>
</feature>
<feature type="region of interest" description="Disordered" evidence="1">
    <location>
        <begin position="485"/>
        <end position="557"/>
    </location>
</feature>
<feature type="compositionally biased region" description="Low complexity" evidence="1">
    <location>
        <begin position="365"/>
        <end position="380"/>
    </location>
</feature>
<evidence type="ECO:0000313" key="3">
    <source>
        <dbReference type="Proteomes" id="UP000838763"/>
    </source>
</evidence>
<dbReference type="OrthoDB" id="1922977at2759"/>
<feature type="region of interest" description="Disordered" evidence="1">
    <location>
        <begin position="715"/>
        <end position="744"/>
    </location>
</feature>
<feature type="compositionally biased region" description="Polar residues" evidence="1">
    <location>
        <begin position="324"/>
        <end position="335"/>
    </location>
</feature>
<feature type="compositionally biased region" description="Polar residues" evidence="1">
    <location>
        <begin position="88"/>
        <end position="107"/>
    </location>
</feature>
<protein>
    <recommendedName>
        <fullName evidence="4">C3H1-type domain-containing protein</fullName>
    </recommendedName>
</protein>
<reference evidence="2" key="1">
    <citation type="submission" date="2022-11" db="EMBL/GenBank/DDBJ databases">
        <authorList>
            <person name="Scott C."/>
            <person name="Bruce N."/>
        </authorList>
    </citation>
    <scope>NUCLEOTIDE SEQUENCE</scope>
</reference>
<sequence>MLGHGQNHPAPFPHPPGPAGTNLPLPPTVPGLGSEHSISSQQSFQYNTVIPGLSFATPSVAPPTAPNTSTTIPNNHPARKAQPDRISHPSNNARSGPQSLARNSYQLPYSHPQESDRAPVISHSQHTPRHPASDAMEEGELDESRFEDLYEPYIQSPKRASASSVSKQHQIPDDEEYDPAQLERPDPPIDVPSLPVSGESAMAARERSRSYSPFLSLKELSTTSPSSQQNEAGDGLPESLSRPTISTPPLGHLSEVRFQDYLDEGIDAKIVRDLFSGLGLDTKTNKAPAEPPTAAKSHDIQPSAIDDHAPSVPKPIPVVVAPASTSKPPVTATSQKQEERKDRIARLLAAKNAKQQDLSSSSRPAATSNDTTASSTTRTSPQQAGQQDASEISRDKAAKKTEKERLLQLKLEALQKSRALRAQKARVSKLVTGASFKLYPWPVSFGHRVKSSAEASYSIRLERKLDSTPFKRAFNQHNVEKPLVIDVSDDSDDEDVEMEIGSQADDLPPESNHPNNQHQGRLSHLRDRPLPADMLNQHGLASPASGSEYAGPPRQADSVELQRINQHIDEMKRKIAEAERRKRAKAAPKDPAAQSQTPPEGSQVARIEREVDDMLAEKAKLASELASLTEGNTWAEDASLAPKDASSSSSGQPSPQYATQIFDADNDAAPPGLKQSSHTSANIESAPFTGTLVLSKSSNAGRAYRWSSRSFDNTLPTITPRTKPRGVPIENAGQQAQGPGASDIEEHTTQVTALHAPKQTQPLPAKPGMQEAVPLSVSTHISNAAAHSNEESPEPTTEIHIAPSRLTTPGFVPYQSVLKEFLSYRFHPNFDQDVSQGLRSLTYSNKINSTLPFCLDSLSPEGCHKGAACEFQHADAIDIPDSQILLQLGNSEKLEGKEQERYIDGLRALLSEFKAKQSKDFNVISKAIVDYRAQFYADQSRVLPLGNIKL</sequence>
<keyword evidence="3" id="KW-1185">Reference proteome</keyword>
<feature type="compositionally biased region" description="Polar residues" evidence="1">
    <location>
        <begin position="381"/>
        <end position="390"/>
    </location>
</feature>
<evidence type="ECO:0008006" key="4">
    <source>
        <dbReference type="Google" id="ProtNLM"/>
    </source>
</evidence>
<accession>A0A9P1GW48</accession>
<name>A0A9P1GW48_9PEZI</name>
<dbReference type="AlphaFoldDB" id="A0A9P1GW48"/>
<feature type="region of interest" description="Disordered" evidence="1">
    <location>
        <begin position="156"/>
        <end position="253"/>
    </location>
</feature>
<dbReference type="EMBL" id="CALLCH030000001">
    <property type="protein sequence ID" value="CAI4211052.1"/>
    <property type="molecule type" value="Genomic_DNA"/>
</dbReference>
<dbReference type="Proteomes" id="UP000838763">
    <property type="component" value="Unassembled WGS sequence"/>
</dbReference>
<feature type="region of interest" description="Disordered" evidence="1">
    <location>
        <begin position="1"/>
        <end position="43"/>
    </location>
</feature>
<evidence type="ECO:0000313" key="2">
    <source>
        <dbReference type="EMBL" id="CAI4211052.1"/>
    </source>
</evidence>
<feature type="region of interest" description="Disordered" evidence="1">
    <location>
        <begin position="280"/>
        <end position="401"/>
    </location>
</feature>
<gene>
    <name evidence="2" type="ORF">PPNO1_LOCUS848</name>
</gene>
<feature type="compositionally biased region" description="Basic and acidic residues" evidence="1">
    <location>
        <begin position="391"/>
        <end position="401"/>
    </location>
</feature>
<feature type="compositionally biased region" description="Basic and acidic residues" evidence="1">
    <location>
        <begin position="336"/>
        <end position="345"/>
    </location>
</feature>
<comment type="caution">
    <text evidence="2">The sequence shown here is derived from an EMBL/GenBank/DDBJ whole genome shotgun (WGS) entry which is preliminary data.</text>
</comment>
<evidence type="ECO:0000256" key="1">
    <source>
        <dbReference type="SAM" id="MobiDB-lite"/>
    </source>
</evidence>
<feature type="region of interest" description="Disordered" evidence="1">
    <location>
        <begin position="57"/>
        <end position="142"/>
    </location>
</feature>
<organism evidence="2 3">
    <name type="scientific">Parascedosporium putredinis</name>
    <dbReference type="NCBI Taxonomy" id="1442378"/>
    <lineage>
        <taxon>Eukaryota</taxon>
        <taxon>Fungi</taxon>
        <taxon>Dikarya</taxon>
        <taxon>Ascomycota</taxon>
        <taxon>Pezizomycotina</taxon>
        <taxon>Sordariomycetes</taxon>
        <taxon>Hypocreomycetidae</taxon>
        <taxon>Microascales</taxon>
        <taxon>Microascaceae</taxon>
        <taxon>Parascedosporium</taxon>
    </lineage>
</organism>
<feature type="compositionally biased region" description="Acidic residues" evidence="1">
    <location>
        <begin position="487"/>
        <end position="498"/>
    </location>
</feature>